<dbReference type="Proteomes" id="UP001642501">
    <property type="component" value="Unassembled WGS sequence"/>
</dbReference>
<organism evidence="2 3">
    <name type="scientific">Sporothrix epigloea</name>
    <dbReference type="NCBI Taxonomy" id="1892477"/>
    <lineage>
        <taxon>Eukaryota</taxon>
        <taxon>Fungi</taxon>
        <taxon>Dikarya</taxon>
        <taxon>Ascomycota</taxon>
        <taxon>Pezizomycotina</taxon>
        <taxon>Sordariomycetes</taxon>
        <taxon>Sordariomycetidae</taxon>
        <taxon>Ophiostomatales</taxon>
        <taxon>Ophiostomataceae</taxon>
        <taxon>Sporothrix</taxon>
    </lineage>
</organism>
<gene>
    <name evidence="2" type="primary">SFL1_1</name>
    <name evidence="2" type="ORF">SEPCBS57363_005309</name>
</gene>
<proteinExistence type="predicted"/>
<feature type="compositionally biased region" description="Polar residues" evidence="1">
    <location>
        <begin position="384"/>
        <end position="404"/>
    </location>
</feature>
<dbReference type="EMBL" id="CAWUOM010000115">
    <property type="protein sequence ID" value="CAK7272760.1"/>
    <property type="molecule type" value="Genomic_DNA"/>
</dbReference>
<evidence type="ECO:0000313" key="2">
    <source>
        <dbReference type="EMBL" id="CAK7272760.1"/>
    </source>
</evidence>
<feature type="compositionally biased region" description="Low complexity" evidence="1">
    <location>
        <begin position="259"/>
        <end position="268"/>
    </location>
</feature>
<feature type="compositionally biased region" description="Pro residues" evidence="1">
    <location>
        <begin position="269"/>
        <end position="279"/>
    </location>
</feature>
<feature type="region of interest" description="Disordered" evidence="1">
    <location>
        <begin position="211"/>
        <end position="333"/>
    </location>
</feature>
<protein>
    <submittedName>
        <fullName evidence="2">Flocculation suppression protein</fullName>
    </submittedName>
</protein>
<comment type="caution">
    <text evidence="2">The sequence shown here is derived from an EMBL/GenBank/DDBJ whole genome shotgun (WGS) entry which is preliminary data.</text>
</comment>
<feature type="region of interest" description="Disordered" evidence="1">
    <location>
        <begin position="345"/>
        <end position="441"/>
    </location>
</feature>
<reference evidence="2 3" key="1">
    <citation type="submission" date="2024-01" db="EMBL/GenBank/DDBJ databases">
        <authorList>
            <person name="Allen C."/>
            <person name="Tagirdzhanova G."/>
        </authorList>
    </citation>
    <scope>NUCLEOTIDE SEQUENCE [LARGE SCALE GENOMIC DNA]</scope>
    <source>
        <strain evidence="2 3">CBS 573.63</strain>
    </source>
</reference>
<accession>A0ABP0DWT8</accession>
<evidence type="ECO:0000313" key="3">
    <source>
        <dbReference type="Proteomes" id="UP001642501"/>
    </source>
</evidence>
<evidence type="ECO:0000256" key="1">
    <source>
        <dbReference type="SAM" id="MobiDB-lite"/>
    </source>
</evidence>
<keyword evidence="3" id="KW-1185">Reference proteome</keyword>
<feature type="compositionally biased region" description="Pro residues" evidence="1">
    <location>
        <begin position="313"/>
        <end position="329"/>
    </location>
</feature>
<feature type="compositionally biased region" description="Polar residues" evidence="1">
    <location>
        <begin position="345"/>
        <end position="356"/>
    </location>
</feature>
<sequence length="441" mass="49131">MYGFHKVSDVFANGSESTMLWEFKHGNNNFRRGDLVGLREIKRRASRHSLVHREYNPQKPPPMSQPSIAAEATSLPDVTDPRLSGLDHALYNIESRLHRNEEAMHYMHVRNQATLDAVNRLLHLNQELSRIMSYLLPAADGHLHRDGKWSNFRRAPSAKSSRLTGDLLLVAGLQAEIQRQAEIIRGLEDSHEPPFSSSRPYFSNLDNALVSPRQMPIDDPRRTTLGVPQQRPPNLHRPPVPSNLSISTRRPYGSIGGTSQSSSPSSVRPQPPPPPPPTLQHPLANVEPSPNMARRHTSADIRAQGWQPTNSQYPPPVGPSLPPAYPPSPNRAMLPEDQRIRESFSAYSLQSASQSHSRPETPPPILPPFSNGNSHGNGPDLGNWSWTLANRSTNSLNVNDSSAPPTRRGSMAHILNPTDTAEREDEDGSPRDDERKRKRVI</sequence>
<name>A0ABP0DWT8_9PEZI</name>